<dbReference type="InterPro" id="IPR011035">
    <property type="entry name" value="Ribosomal_bL25/Gln-tRNA_synth"/>
</dbReference>
<dbReference type="Gene3D" id="2.40.240.10">
    <property type="entry name" value="Ribosomal Protein L25, Chain P"/>
    <property type="match status" value="2"/>
</dbReference>
<keyword evidence="2" id="KW-0963">Cytoplasm</keyword>
<feature type="domain" description="Glutamyl/glutaminyl-tRNA synthetase class Ib catalytic" evidence="10">
    <location>
        <begin position="27"/>
        <end position="336"/>
    </location>
</feature>
<keyword evidence="3 9" id="KW-0436">Ligase</keyword>
<accession>A0AAD1FRJ7</accession>
<dbReference type="Pfam" id="PF20974">
    <property type="entry name" value="tRNA-synt_1c_C2"/>
    <property type="match status" value="1"/>
</dbReference>
<dbReference type="NCBIfam" id="TIGR00440">
    <property type="entry name" value="glnS"/>
    <property type="match status" value="1"/>
</dbReference>
<evidence type="ECO:0000259" key="12">
    <source>
        <dbReference type="Pfam" id="PF20974"/>
    </source>
</evidence>
<dbReference type="InterPro" id="IPR000924">
    <property type="entry name" value="Glu/Gln-tRNA-synth"/>
</dbReference>
<evidence type="ECO:0000256" key="4">
    <source>
        <dbReference type="ARBA" id="ARBA00022741"/>
    </source>
</evidence>
<dbReference type="SUPFAM" id="SSF50715">
    <property type="entry name" value="Ribosomal protein L25-like"/>
    <property type="match status" value="1"/>
</dbReference>
<evidence type="ECO:0000313" key="14">
    <source>
        <dbReference type="Proteomes" id="UP000262607"/>
    </source>
</evidence>
<reference evidence="13 14" key="1">
    <citation type="submission" date="2014-06" db="EMBL/GenBank/DDBJ databases">
        <title>Genome sequence of the intracellular symbiont Blattabacterium cuenoti, strain CPU2 from the wood feeding cockroach Cryptocercus punctulatus.</title>
        <authorList>
            <person name="Kinjo Y."/>
            <person name="Ohkuma M."/>
            <person name="Tokuda G."/>
        </authorList>
    </citation>
    <scope>NUCLEOTIDE SEQUENCE [LARGE SCALE GENOMIC DNA]</scope>
    <source>
        <strain evidence="13 14">CPU2</strain>
    </source>
</reference>
<comment type="similarity">
    <text evidence="1 9">Belongs to the class-I aminoacyl-tRNA synthetase family.</text>
</comment>
<protein>
    <recommendedName>
        <fullName evidence="8">Glutamine--tRNA ligase</fullName>
        <ecNumber evidence="8">6.1.1.18</ecNumber>
    </recommendedName>
</protein>
<evidence type="ECO:0000259" key="11">
    <source>
        <dbReference type="Pfam" id="PF03950"/>
    </source>
</evidence>
<dbReference type="PANTHER" id="PTHR43097">
    <property type="entry name" value="GLUTAMINE-TRNA LIGASE"/>
    <property type="match status" value="1"/>
</dbReference>
<dbReference type="GO" id="GO:0005829">
    <property type="term" value="C:cytosol"/>
    <property type="evidence" value="ECO:0007669"/>
    <property type="project" value="TreeGrafter"/>
</dbReference>
<dbReference type="Gene3D" id="3.90.800.10">
    <property type="entry name" value="Glutamyl-tRNA Synthetase, Domain 3"/>
    <property type="match status" value="1"/>
</dbReference>
<dbReference type="InterPro" id="IPR004514">
    <property type="entry name" value="Gln-tRNA-synth"/>
</dbReference>
<dbReference type="Gene3D" id="1.10.1160.10">
    <property type="entry name" value="Glutamyl-trna Synthetase, Domain 2"/>
    <property type="match status" value="1"/>
</dbReference>
<sequence>MIIESQLHFIEKIIEEDIKNGFSTENIKFRFPPEPNGYLHIGHVKAIYLNFELGKKYNAPVNLRFDDTNPIEEKIKFIDSIKKDIKFLGFEWDQEYYSSNYFQQLYEWAIKLIKNNKAYVDNLPKNIIQFQRKTPFESGINSNYRNRSINENLYLFEKMKKGFFEEKTCVLRAKIDMNSSNMNMRDPIMYRILKKTHHRTKNKWCIYPTYDWTHGLCDYIEQISHSLCTLEFENRRPLYNWYLDQIVEKNKIRPKQIEFSRLNLSYSITSKRKIQFLINKKIIKSWEDPRIFTISGLRNRGYTAIAIKNFIQKIGISKRNNLIDISLLEFKIREHLNKISTRVMVVLNPIKLIIDNYSSKKIEWVNAENNPENPKFGYRKIPFSKYLYIEKNDFLEKKIKKFFRLSIGCEVRLKNAYIIKANSIIKNFKGEIIEIHCTYDPTSKSNENKKNQKKRKIKSTLHWVSIKHSIPIKIHIYNSLFLIKKIDKNLNKYINPKSIDKIIAYAEPFLHNAKKGDHFQFQRIGYFYVNTTNKYNKKLIFHKTVSIKDQWKKINDNNKKIEL</sequence>
<dbReference type="EMBL" id="AP014610">
    <property type="protein sequence ID" value="BBA17922.1"/>
    <property type="molecule type" value="Genomic_DNA"/>
</dbReference>
<keyword evidence="7 9" id="KW-0030">Aminoacyl-tRNA synthetase</keyword>
<evidence type="ECO:0000256" key="2">
    <source>
        <dbReference type="ARBA" id="ARBA00022490"/>
    </source>
</evidence>
<evidence type="ECO:0000256" key="9">
    <source>
        <dbReference type="RuleBase" id="RU363037"/>
    </source>
</evidence>
<gene>
    <name evidence="13" type="primary">glnS</name>
    <name evidence="13" type="ORF">CPU2_431</name>
</gene>
<name>A0AAD1FRJ7_9FLAO</name>
<dbReference type="InterPro" id="IPR050132">
    <property type="entry name" value="Gln/Glu-tRNA_Ligase"/>
</dbReference>
<dbReference type="PANTHER" id="PTHR43097:SF5">
    <property type="entry name" value="GLUTAMATE--TRNA LIGASE"/>
    <property type="match status" value="1"/>
</dbReference>
<dbReference type="SUPFAM" id="SSF52374">
    <property type="entry name" value="Nucleotidylyl transferase"/>
    <property type="match status" value="1"/>
</dbReference>
<keyword evidence="6 9" id="KW-0648">Protein biosynthesis</keyword>
<dbReference type="Proteomes" id="UP000262607">
    <property type="component" value="Chromosome"/>
</dbReference>
<dbReference type="RefSeq" id="WP_110548606.1">
    <property type="nucleotide sequence ID" value="NZ_AP014610.1"/>
</dbReference>
<dbReference type="EC" id="6.1.1.18" evidence="8"/>
<dbReference type="Pfam" id="PF03950">
    <property type="entry name" value="tRNA-synt_1c_C"/>
    <property type="match status" value="1"/>
</dbReference>
<dbReference type="InterPro" id="IPR049437">
    <property type="entry name" value="tRNA-synt_1c_C2"/>
</dbReference>
<feature type="domain" description="Glutamyl/glutaminyl-tRNA synthetase class Ib anti-codon binding" evidence="11">
    <location>
        <begin position="341"/>
        <end position="440"/>
    </location>
</feature>
<dbReference type="FunFam" id="3.40.50.620:FF:000037">
    <property type="entry name" value="Glutamine--tRNA ligase cytoplasmic"/>
    <property type="match status" value="1"/>
</dbReference>
<dbReference type="InterPro" id="IPR020059">
    <property type="entry name" value="Glu/Gln-tRNA-synth_Ib_codon-bd"/>
</dbReference>
<dbReference type="FunFam" id="1.10.1160.10:FF:000001">
    <property type="entry name" value="Glutamine--tRNA ligase"/>
    <property type="match status" value="1"/>
</dbReference>
<evidence type="ECO:0000256" key="8">
    <source>
        <dbReference type="NCBIfam" id="TIGR00440"/>
    </source>
</evidence>
<dbReference type="InterPro" id="IPR014729">
    <property type="entry name" value="Rossmann-like_a/b/a_fold"/>
</dbReference>
<evidence type="ECO:0000256" key="7">
    <source>
        <dbReference type="ARBA" id="ARBA00023146"/>
    </source>
</evidence>
<feature type="domain" description="tRNA synthetases class I (E and Q) anti-codon binding" evidence="12">
    <location>
        <begin position="460"/>
        <end position="529"/>
    </location>
</feature>
<proteinExistence type="inferred from homology"/>
<organism evidence="13 14">
    <name type="scientific">Blattabacterium punctulatus CPU2</name>
    <dbReference type="NCBI Taxonomy" id="1457032"/>
    <lineage>
        <taxon>Bacteria</taxon>
        <taxon>Pseudomonadati</taxon>
        <taxon>Bacteroidota</taxon>
        <taxon>Flavobacteriia</taxon>
        <taxon>Flavobacteriales</taxon>
        <taxon>Blattabacteriaceae</taxon>
        <taxon>Blattabacterium</taxon>
    </lineage>
</organism>
<dbReference type="GeneID" id="66556637"/>
<dbReference type="GO" id="GO:0005524">
    <property type="term" value="F:ATP binding"/>
    <property type="evidence" value="ECO:0007669"/>
    <property type="project" value="UniProtKB-KW"/>
</dbReference>
<evidence type="ECO:0000313" key="13">
    <source>
        <dbReference type="EMBL" id="BBA17922.1"/>
    </source>
</evidence>
<evidence type="ECO:0000256" key="3">
    <source>
        <dbReference type="ARBA" id="ARBA00022598"/>
    </source>
</evidence>
<dbReference type="PRINTS" id="PR00987">
    <property type="entry name" value="TRNASYNTHGLU"/>
</dbReference>
<evidence type="ECO:0000256" key="5">
    <source>
        <dbReference type="ARBA" id="ARBA00022840"/>
    </source>
</evidence>
<dbReference type="FunFam" id="3.90.800.10:FF:000001">
    <property type="entry name" value="Glutamine--tRNA ligase"/>
    <property type="match status" value="1"/>
</dbReference>
<dbReference type="Gene3D" id="3.40.50.620">
    <property type="entry name" value="HUPs"/>
    <property type="match status" value="1"/>
</dbReference>
<dbReference type="Pfam" id="PF00749">
    <property type="entry name" value="tRNA-synt_1c"/>
    <property type="match status" value="1"/>
</dbReference>
<evidence type="ECO:0000256" key="1">
    <source>
        <dbReference type="ARBA" id="ARBA00005594"/>
    </source>
</evidence>
<dbReference type="InterPro" id="IPR020061">
    <property type="entry name" value="Glu_tRNA_lig_a-bdl"/>
</dbReference>
<evidence type="ECO:0000256" key="6">
    <source>
        <dbReference type="ARBA" id="ARBA00022917"/>
    </source>
</evidence>
<dbReference type="InterPro" id="IPR020056">
    <property type="entry name" value="Rbsml_bL25/Gln-tRNA_synth_N"/>
</dbReference>
<keyword evidence="4 9" id="KW-0547">Nucleotide-binding</keyword>
<dbReference type="GO" id="GO:0004819">
    <property type="term" value="F:glutamine-tRNA ligase activity"/>
    <property type="evidence" value="ECO:0007669"/>
    <property type="project" value="UniProtKB-UniRule"/>
</dbReference>
<evidence type="ECO:0000259" key="10">
    <source>
        <dbReference type="Pfam" id="PF00749"/>
    </source>
</evidence>
<dbReference type="InterPro" id="IPR020058">
    <property type="entry name" value="Glu/Gln-tRNA-synth_Ib_cat-dom"/>
</dbReference>
<dbReference type="AlphaFoldDB" id="A0AAD1FRJ7"/>
<keyword evidence="5 9" id="KW-0067">ATP-binding</keyword>
<dbReference type="GO" id="GO:0006425">
    <property type="term" value="P:glutaminyl-tRNA aminoacylation"/>
    <property type="evidence" value="ECO:0007669"/>
    <property type="project" value="UniProtKB-UniRule"/>
</dbReference>